<sequence length="63" mass="6911">MCRVGCLVGRPNQARQSSYPVRQRKASCRMLKSQQLVRKSWSAAGEMASLIGGRKFGTASLNP</sequence>
<organism evidence="1 2">
    <name type="scientific">Trichinella nelsoni</name>
    <dbReference type="NCBI Taxonomy" id="6336"/>
    <lineage>
        <taxon>Eukaryota</taxon>
        <taxon>Metazoa</taxon>
        <taxon>Ecdysozoa</taxon>
        <taxon>Nematoda</taxon>
        <taxon>Enoplea</taxon>
        <taxon>Dorylaimia</taxon>
        <taxon>Trichinellida</taxon>
        <taxon>Trichinellidae</taxon>
        <taxon>Trichinella</taxon>
    </lineage>
</organism>
<reference evidence="1 2" key="1">
    <citation type="submission" date="2015-01" db="EMBL/GenBank/DDBJ databases">
        <title>Evolution of Trichinella species and genotypes.</title>
        <authorList>
            <person name="Korhonen P.K."/>
            <person name="Edoardo P."/>
            <person name="Giuseppe L.R."/>
            <person name="Gasser R.B."/>
        </authorList>
    </citation>
    <scope>NUCLEOTIDE SEQUENCE [LARGE SCALE GENOMIC DNA]</scope>
    <source>
        <strain evidence="1">ISS37</strain>
    </source>
</reference>
<proteinExistence type="predicted"/>
<keyword evidence="2" id="KW-1185">Reference proteome</keyword>
<gene>
    <name evidence="1" type="ORF">T07_25</name>
</gene>
<comment type="caution">
    <text evidence="1">The sequence shown here is derived from an EMBL/GenBank/DDBJ whole genome shotgun (WGS) entry which is preliminary data.</text>
</comment>
<name>A0A0V0S680_9BILA</name>
<dbReference type="AlphaFoldDB" id="A0A0V0S680"/>
<protein>
    <submittedName>
        <fullName evidence="1">Uncharacterized protein</fullName>
    </submittedName>
</protein>
<evidence type="ECO:0000313" key="2">
    <source>
        <dbReference type="Proteomes" id="UP000054630"/>
    </source>
</evidence>
<dbReference type="Proteomes" id="UP000054630">
    <property type="component" value="Unassembled WGS sequence"/>
</dbReference>
<evidence type="ECO:0000313" key="1">
    <source>
        <dbReference type="EMBL" id="KRX22201.1"/>
    </source>
</evidence>
<accession>A0A0V0S680</accession>
<dbReference type="EMBL" id="JYDL01000033">
    <property type="protein sequence ID" value="KRX22201.1"/>
    <property type="molecule type" value="Genomic_DNA"/>
</dbReference>